<protein>
    <submittedName>
        <fullName evidence="2">Uncharacterized protein</fullName>
    </submittedName>
</protein>
<organism evidence="2">
    <name type="scientific">Eutreptiella gymnastica</name>
    <dbReference type="NCBI Taxonomy" id="73025"/>
    <lineage>
        <taxon>Eukaryota</taxon>
        <taxon>Discoba</taxon>
        <taxon>Euglenozoa</taxon>
        <taxon>Euglenida</taxon>
        <taxon>Spirocuta</taxon>
        <taxon>Euglenophyceae</taxon>
        <taxon>Eutreptiales</taxon>
        <taxon>Eutreptiaceae</taxon>
        <taxon>Eutreptiella</taxon>
    </lineage>
</organism>
<dbReference type="AlphaFoldDB" id="A0A6U8KAC2"/>
<reference evidence="2" key="1">
    <citation type="submission" date="2021-01" db="EMBL/GenBank/DDBJ databases">
        <authorList>
            <person name="Corre E."/>
            <person name="Pelletier E."/>
            <person name="Niang G."/>
            <person name="Scheremetjew M."/>
            <person name="Finn R."/>
            <person name="Kale V."/>
            <person name="Holt S."/>
            <person name="Cochrane G."/>
            <person name="Meng A."/>
            <person name="Brown T."/>
            <person name="Cohen L."/>
        </authorList>
    </citation>
    <scope>NUCLEOTIDE SEQUENCE</scope>
    <source>
        <strain evidence="2">NIES-381</strain>
    </source>
</reference>
<dbReference type="EMBL" id="HBGA01121332">
    <property type="protein sequence ID" value="CAD9033621.1"/>
    <property type="molecule type" value="Transcribed_RNA"/>
</dbReference>
<sequence>MTHPHMHARTRPHPHMHMTRPDSFFITTFLFEGSLSPSPLITLLKGEIVRVMSWAVQQPKGMLISTARMEGREICQANTVKTNSTTISHLSSGVWEGLGAVGFFLGMQGLLVTKCVTGTRYMQQQWDFDPRR</sequence>
<dbReference type="EMBL" id="HBGA01121331">
    <property type="protein sequence ID" value="CAD9033620.1"/>
    <property type="molecule type" value="Transcribed_RNA"/>
</dbReference>
<name>A0A6U8KAC2_9EUGL</name>
<evidence type="ECO:0000313" key="2">
    <source>
        <dbReference type="EMBL" id="CAD9033621.1"/>
    </source>
</evidence>
<accession>A0A6U8KAC2</accession>
<proteinExistence type="predicted"/>
<gene>
    <name evidence="1" type="ORF">EGYM00392_LOCUS44769</name>
    <name evidence="2" type="ORF">EGYM00392_LOCUS44770</name>
</gene>
<evidence type="ECO:0000313" key="1">
    <source>
        <dbReference type="EMBL" id="CAD9033620.1"/>
    </source>
</evidence>